<protein>
    <submittedName>
        <fullName evidence="2">Uncharacterized protein</fullName>
    </submittedName>
</protein>
<evidence type="ECO:0000256" key="1">
    <source>
        <dbReference type="SAM" id="MobiDB-lite"/>
    </source>
</evidence>
<name>A0A1Q9BY02_SYMMI</name>
<feature type="region of interest" description="Disordered" evidence="1">
    <location>
        <begin position="1203"/>
        <end position="1263"/>
    </location>
</feature>
<accession>A0A1Q9BY02</accession>
<proteinExistence type="predicted"/>
<dbReference type="OrthoDB" id="437605at2759"/>
<organism evidence="2 3">
    <name type="scientific">Symbiodinium microadriaticum</name>
    <name type="common">Dinoflagellate</name>
    <name type="synonym">Zooxanthella microadriatica</name>
    <dbReference type="NCBI Taxonomy" id="2951"/>
    <lineage>
        <taxon>Eukaryota</taxon>
        <taxon>Sar</taxon>
        <taxon>Alveolata</taxon>
        <taxon>Dinophyceae</taxon>
        <taxon>Suessiales</taxon>
        <taxon>Symbiodiniaceae</taxon>
        <taxon>Symbiodinium</taxon>
    </lineage>
</organism>
<feature type="compositionally biased region" description="Low complexity" evidence="1">
    <location>
        <begin position="705"/>
        <end position="721"/>
    </location>
</feature>
<feature type="compositionally biased region" description="Basic and acidic residues" evidence="1">
    <location>
        <begin position="1230"/>
        <end position="1247"/>
    </location>
</feature>
<feature type="compositionally biased region" description="Basic and acidic residues" evidence="1">
    <location>
        <begin position="1206"/>
        <end position="1216"/>
    </location>
</feature>
<sequence length="1465" mass="160308">MDREPQPSARLQLSADFRASFERTFDLEADIAAQRLEISRLHGCLRRLEAELQQGRTWLLFLSDKISALEDKTQQFAVRLRSLISIFKDTFGETVARDVVRFTAYGGLTRFIGGDQLLADGFSSFNDQERVSTRAPATKAAAFKAPRTLVEEAGFSRSLDAHADLARRNHLLFEQLCDMHVELSPVLGQIAASRHGEVLRSKLLAKVSDTTAARYFRSVQIFFTTLEELGGDIHNVEAGLLLDTFFSLSRCPEEGPLSNSLNVMKALRWYRKLLDLSPFPDLYSAAFASLVQPASGEKRESLPLPLSFHAFLERKVLDSATPQTEAIWAGSFLACVGGSLRFSDAQHVLWSSLCISHFTLRGICYRTKTTKRGAPFAFLGFGAHSTSREFGENWLSVWILLLDNVWQELRSSFGAQVTPDCFFFTVGKQGFAPASYAQTLLRLRNFLQEAGVAQAEALSYTLHSMKVTMLSWMAQLDLPLPARTLQGHHALAGSMQLYSRDDVWPGPLCAPSFQFGRFFLVTADLFRVMLCPFLGRSVFLITAVRCLGPGSARLITFATVGDAASETTLQGPTVRGAPAWKGDEPAEMPAVTATAETASKTLHFAVRLLRFLLLLALPLVTGHHDPFARLANYSARDPTLSPPIAFAIMSKTPFSADYIHKLLKTIPEAERSKFLEMLETQPILEQQPASASSGTPALAPPPQQAVPTPQSGPAASKAPVPQKQPPPKPSGTPAADPAPAGPPQSHNKVLQVSLNVLLHLLQMPPLPELVPSSTTALAILRFASYNSGRAGRSVAHVKTLSVRRRFQTEATAFTLCTAAGIAKERKAATAPTSQLPLPLMKVGIIPTGSGTLSGTPTLGHPLGAHKMAGKKAGNTGGISTVHFEVPMAAEFFSLMNESSIPDNIREALASYDAPLFARSCNDQDELASLVAHLMEVSDTSSPGDQIMARASVRLLFSRCRESCGLPPLHEAKGSSQPTGSTSPTTSHPAPNAGSSWQESWPAKLSAERTSELRKRFEDDYPTELLDSDSFPSSRLLALTSKMVADKEIRWLPWKFRLSAKAQDDNLLIRPKKLPRLSELSDLLLDEAPSRDIHDGPASFNLINQLLTLATNSIALCRGVGSLKLYQKKFLKLCFTKYESASNLRGPTSLEAQAADKRAWELIGELVNIHAWKLDDALHEVTQVRADLSTLLAPRAHIPKHLFQLKEPWRNRQDGKGNRPHLRGNGKGLKGKHDSSSHAEDAPPERAARGGKGKKGPTSSAGKWLSTLFMEGKQQTLCMRYQPGQCKDTRFSDQRESTEVVQDVPLCVPARPQGTLQPQPAIAARKSSAASLAMSAGDFSFSTCLSLLEEYFSDAAPLESTFPDAAITQADAYFNLGAFGFDDGKRVGIFQRTEQFSDIVRFLNSFLLLRFPGLDITTPELIITSFPGERWVLTAYSCRLCFFSVDGRHELCHACQPPGALRSILA</sequence>
<gene>
    <name evidence="2" type="ORF">AK812_SmicGene44615</name>
</gene>
<reference evidence="2 3" key="1">
    <citation type="submission" date="2016-02" db="EMBL/GenBank/DDBJ databases">
        <title>Genome analysis of coral dinoflagellate symbionts highlights evolutionary adaptations to a symbiotic lifestyle.</title>
        <authorList>
            <person name="Aranda M."/>
            <person name="Li Y."/>
            <person name="Liew Y.J."/>
            <person name="Baumgarten S."/>
            <person name="Simakov O."/>
            <person name="Wilson M."/>
            <person name="Piel J."/>
            <person name="Ashoor H."/>
            <person name="Bougouffa S."/>
            <person name="Bajic V.B."/>
            <person name="Ryu T."/>
            <person name="Ravasi T."/>
            <person name="Bayer T."/>
            <person name="Micklem G."/>
            <person name="Kim H."/>
            <person name="Bhak J."/>
            <person name="Lajeunesse T.C."/>
            <person name="Voolstra C.R."/>
        </authorList>
    </citation>
    <scope>NUCLEOTIDE SEQUENCE [LARGE SCALE GENOMIC DNA]</scope>
    <source>
        <strain evidence="2 3">CCMP2467</strain>
    </source>
</reference>
<evidence type="ECO:0000313" key="3">
    <source>
        <dbReference type="Proteomes" id="UP000186817"/>
    </source>
</evidence>
<feature type="region of interest" description="Disordered" evidence="1">
    <location>
        <begin position="685"/>
        <end position="746"/>
    </location>
</feature>
<keyword evidence="3" id="KW-1185">Reference proteome</keyword>
<comment type="caution">
    <text evidence="2">The sequence shown here is derived from an EMBL/GenBank/DDBJ whole genome shotgun (WGS) entry which is preliminary data.</text>
</comment>
<dbReference type="Proteomes" id="UP000186817">
    <property type="component" value="Unassembled WGS sequence"/>
</dbReference>
<feature type="compositionally biased region" description="Low complexity" evidence="1">
    <location>
        <begin position="974"/>
        <end position="990"/>
    </location>
</feature>
<feature type="compositionally biased region" description="Polar residues" evidence="1">
    <location>
        <begin position="685"/>
        <end position="695"/>
    </location>
</feature>
<feature type="region of interest" description="Disordered" evidence="1">
    <location>
        <begin position="966"/>
        <end position="1000"/>
    </location>
</feature>
<evidence type="ECO:0000313" key="2">
    <source>
        <dbReference type="EMBL" id="OLP75568.1"/>
    </source>
</evidence>
<dbReference type="EMBL" id="LSRX01002402">
    <property type="protein sequence ID" value="OLP75568.1"/>
    <property type="molecule type" value="Genomic_DNA"/>
</dbReference>